<dbReference type="EMBL" id="MT141417">
    <property type="protein sequence ID" value="QJA60689.1"/>
    <property type="molecule type" value="Genomic_DNA"/>
</dbReference>
<evidence type="ECO:0000313" key="1">
    <source>
        <dbReference type="EMBL" id="QJA60689.1"/>
    </source>
</evidence>
<organism evidence="1">
    <name type="scientific">viral metagenome</name>
    <dbReference type="NCBI Taxonomy" id="1070528"/>
    <lineage>
        <taxon>unclassified sequences</taxon>
        <taxon>metagenomes</taxon>
        <taxon>organismal metagenomes</taxon>
    </lineage>
</organism>
<name>A0A6M3ISP2_9ZZZZ</name>
<dbReference type="AlphaFoldDB" id="A0A6M3ISP2"/>
<accession>A0A6M3ISP2</accession>
<proteinExistence type="predicted"/>
<sequence length="84" mass="9573">MLAKWRWIVEEHGTKVIEVPSQFASIKSTYYGGDINRTIHLQLVNPCENILSIPVSTTSHQMEIEEILTTICADHNHQIDLGEK</sequence>
<gene>
    <name evidence="1" type="ORF">MM415B01070_0023</name>
</gene>
<reference evidence="1" key="1">
    <citation type="submission" date="2020-03" db="EMBL/GenBank/DDBJ databases">
        <title>The deep terrestrial virosphere.</title>
        <authorList>
            <person name="Holmfeldt K."/>
            <person name="Nilsson E."/>
            <person name="Simone D."/>
            <person name="Lopez-Fernandez M."/>
            <person name="Wu X."/>
            <person name="de Brujin I."/>
            <person name="Lundin D."/>
            <person name="Andersson A."/>
            <person name="Bertilsson S."/>
            <person name="Dopson M."/>
        </authorList>
    </citation>
    <scope>NUCLEOTIDE SEQUENCE</scope>
    <source>
        <strain evidence="1">MM415B01070</strain>
    </source>
</reference>
<protein>
    <submittedName>
        <fullName evidence="1">Uncharacterized protein</fullName>
    </submittedName>
</protein>